<sequence>MHMMPILWIVWAGIATILVALLMYRSTLLSNEEDQIHLDANAEHAQQEQDLMFARARRLNPYVYLTTAITCLMGAGILSYYIWDAIRHLS</sequence>
<gene>
    <name evidence="2" type="ordered locus">ACP_3102</name>
</gene>
<evidence type="ECO:0000256" key="1">
    <source>
        <dbReference type="SAM" id="Phobius"/>
    </source>
</evidence>
<name>C1F515_ACIC5</name>
<dbReference type="eggNOG" id="ENOG502ZSY6">
    <property type="taxonomic scope" value="Bacteria"/>
</dbReference>
<keyword evidence="1" id="KW-0812">Transmembrane</keyword>
<dbReference type="Proteomes" id="UP000002207">
    <property type="component" value="Chromosome"/>
</dbReference>
<dbReference type="InParanoid" id="C1F515"/>
<organism evidence="2 3">
    <name type="scientific">Acidobacterium capsulatum (strain ATCC 51196 / DSM 11244 / BCRC 80197 / JCM 7670 / NBRC 15755 / NCIMB 13165 / 161)</name>
    <dbReference type="NCBI Taxonomy" id="240015"/>
    <lineage>
        <taxon>Bacteria</taxon>
        <taxon>Pseudomonadati</taxon>
        <taxon>Acidobacteriota</taxon>
        <taxon>Terriglobia</taxon>
        <taxon>Terriglobales</taxon>
        <taxon>Acidobacteriaceae</taxon>
        <taxon>Acidobacterium</taxon>
    </lineage>
</organism>
<dbReference type="AlphaFoldDB" id="C1F515"/>
<keyword evidence="1" id="KW-0472">Membrane</keyword>
<dbReference type="HOGENOM" id="CLU_2434124_0_0_0"/>
<feature type="transmembrane region" description="Helical" evidence="1">
    <location>
        <begin position="6"/>
        <end position="24"/>
    </location>
</feature>
<keyword evidence="1" id="KW-1133">Transmembrane helix</keyword>
<accession>C1F515</accession>
<protein>
    <submittedName>
        <fullName evidence="2">Uncharacterized protein</fullName>
    </submittedName>
</protein>
<proteinExistence type="predicted"/>
<reference evidence="2 3" key="1">
    <citation type="journal article" date="2009" name="Appl. Environ. Microbiol.">
        <title>Three genomes from the phylum Acidobacteria provide insight into the lifestyles of these microorganisms in soils.</title>
        <authorList>
            <person name="Ward N.L."/>
            <person name="Challacombe J.F."/>
            <person name="Janssen P.H."/>
            <person name="Henrissat B."/>
            <person name="Coutinho P.M."/>
            <person name="Wu M."/>
            <person name="Xie G."/>
            <person name="Haft D.H."/>
            <person name="Sait M."/>
            <person name="Badger J."/>
            <person name="Barabote R.D."/>
            <person name="Bradley B."/>
            <person name="Brettin T.S."/>
            <person name="Brinkac L.M."/>
            <person name="Bruce D."/>
            <person name="Creasy T."/>
            <person name="Daugherty S.C."/>
            <person name="Davidsen T.M."/>
            <person name="DeBoy R.T."/>
            <person name="Detter J.C."/>
            <person name="Dodson R.J."/>
            <person name="Durkin A.S."/>
            <person name="Ganapathy A."/>
            <person name="Gwinn-Giglio M."/>
            <person name="Han C.S."/>
            <person name="Khouri H."/>
            <person name="Kiss H."/>
            <person name="Kothari S.P."/>
            <person name="Madupu R."/>
            <person name="Nelson K.E."/>
            <person name="Nelson W.C."/>
            <person name="Paulsen I."/>
            <person name="Penn K."/>
            <person name="Ren Q."/>
            <person name="Rosovitz M.J."/>
            <person name="Selengut J.D."/>
            <person name="Shrivastava S."/>
            <person name="Sullivan S.A."/>
            <person name="Tapia R."/>
            <person name="Thompson L.S."/>
            <person name="Watkins K.L."/>
            <person name="Yang Q."/>
            <person name="Yu C."/>
            <person name="Zafar N."/>
            <person name="Zhou L."/>
            <person name="Kuske C.R."/>
        </authorList>
    </citation>
    <scope>NUCLEOTIDE SEQUENCE [LARGE SCALE GENOMIC DNA]</scope>
    <source>
        <strain evidence="3">ATCC 51196 / DSM 11244 / BCRC 80197 / JCM 7670 / NBRC 15755 / NCIMB 13165 / 161</strain>
    </source>
</reference>
<evidence type="ECO:0000313" key="3">
    <source>
        <dbReference type="Proteomes" id="UP000002207"/>
    </source>
</evidence>
<feature type="transmembrane region" description="Helical" evidence="1">
    <location>
        <begin position="62"/>
        <end position="83"/>
    </location>
</feature>
<dbReference type="KEGG" id="aca:ACP_3102"/>
<dbReference type="EMBL" id="CP001472">
    <property type="protein sequence ID" value="ACO34356.1"/>
    <property type="molecule type" value="Genomic_DNA"/>
</dbReference>
<evidence type="ECO:0000313" key="2">
    <source>
        <dbReference type="EMBL" id="ACO34356.1"/>
    </source>
</evidence>
<keyword evidence="3" id="KW-1185">Reference proteome</keyword>